<dbReference type="Proteomes" id="UP000625711">
    <property type="component" value="Unassembled WGS sequence"/>
</dbReference>
<keyword evidence="4" id="KW-0862">Zinc</keyword>
<keyword evidence="3" id="KW-0863">Zinc-finger</keyword>
<evidence type="ECO:0000256" key="2">
    <source>
        <dbReference type="ARBA" id="ARBA00022723"/>
    </source>
</evidence>
<dbReference type="PANTHER" id="PTHR14955:SF4">
    <property type="entry name" value="PHD-TYPE DOMAIN-CONTAINING PROTEIN"/>
    <property type="match status" value="1"/>
</dbReference>
<keyword evidence="8" id="KW-1185">Reference proteome</keyword>
<evidence type="ECO:0000259" key="6">
    <source>
        <dbReference type="PROSITE" id="PS51805"/>
    </source>
</evidence>
<organism evidence="7 8">
    <name type="scientific">Rhynchophorus ferrugineus</name>
    <name type="common">Red palm weevil</name>
    <name type="synonym">Curculio ferrugineus</name>
    <dbReference type="NCBI Taxonomy" id="354439"/>
    <lineage>
        <taxon>Eukaryota</taxon>
        <taxon>Metazoa</taxon>
        <taxon>Ecdysozoa</taxon>
        <taxon>Arthropoda</taxon>
        <taxon>Hexapoda</taxon>
        <taxon>Insecta</taxon>
        <taxon>Pterygota</taxon>
        <taxon>Neoptera</taxon>
        <taxon>Endopterygota</taxon>
        <taxon>Coleoptera</taxon>
        <taxon>Polyphaga</taxon>
        <taxon>Cucujiformia</taxon>
        <taxon>Curculionidae</taxon>
        <taxon>Dryophthorinae</taxon>
        <taxon>Rhynchophorus</taxon>
    </lineage>
</organism>
<gene>
    <name evidence="7" type="ORF">GWI33_020121</name>
</gene>
<dbReference type="AlphaFoldDB" id="A0A834I438"/>
<evidence type="ECO:0000256" key="4">
    <source>
        <dbReference type="ARBA" id="ARBA00022833"/>
    </source>
</evidence>
<feature type="region of interest" description="Disordered" evidence="5">
    <location>
        <begin position="492"/>
        <end position="525"/>
    </location>
</feature>
<feature type="region of interest" description="Disordered" evidence="5">
    <location>
        <begin position="1"/>
        <end position="23"/>
    </location>
</feature>
<proteinExistence type="predicted"/>
<comment type="caution">
    <text evidence="7">The sequence shown here is derived from an EMBL/GenBank/DDBJ whole genome shotgun (WGS) entry which is preliminary data.</text>
</comment>
<feature type="region of interest" description="Disordered" evidence="5">
    <location>
        <begin position="271"/>
        <end position="325"/>
    </location>
</feature>
<dbReference type="InterPro" id="IPR013083">
    <property type="entry name" value="Znf_RING/FYVE/PHD"/>
</dbReference>
<protein>
    <recommendedName>
        <fullName evidence="6">PHD-type domain-containing protein</fullName>
    </recommendedName>
</protein>
<evidence type="ECO:0000313" key="8">
    <source>
        <dbReference type="Proteomes" id="UP000625711"/>
    </source>
</evidence>
<feature type="compositionally biased region" description="Polar residues" evidence="5">
    <location>
        <begin position="504"/>
        <end position="519"/>
    </location>
</feature>
<feature type="compositionally biased region" description="Low complexity" evidence="5">
    <location>
        <begin position="646"/>
        <end position="676"/>
    </location>
</feature>
<dbReference type="GO" id="GO:0008270">
    <property type="term" value="F:zinc ion binding"/>
    <property type="evidence" value="ECO:0007669"/>
    <property type="project" value="UniProtKB-KW"/>
</dbReference>
<dbReference type="Pfam" id="PF13771">
    <property type="entry name" value="zf-HC5HC2H"/>
    <property type="match status" value="1"/>
</dbReference>
<evidence type="ECO:0000256" key="5">
    <source>
        <dbReference type="SAM" id="MobiDB-lite"/>
    </source>
</evidence>
<feature type="domain" description="PHD-type" evidence="6">
    <location>
        <begin position="857"/>
        <end position="963"/>
    </location>
</feature>
<dbReference type="Gene3D" id="3.30.40.10">
    <property type="entry name" value="Zinc/RING finger domain, C3HC4 (zinc finger)"/>
    <property type="match status" value="1"/>
</dbReference>
<keyword evidence="1" id="KW-0597">Phosphoprotein</keyword>
<sequence length="964" mass="105760">MSGGGPPHQPHNRHVPPTWNPLQVPSFFPRQPQLAHMQVDPSILHQSSWHTPTTEAMKLMPHSHVLSEMLKNDALFPRDCVDLSLTRNGNQNGELSTTPISLSVRDTNKINSLSSSGLDMQAMELKCMSHGLKSTGNSGNMRSTSMSPGLKSVSPGLKNSSPSIKAISPGRKSVSPGPKSASPSLNPNITGLPASVPATVSISDIGKNQKRSNVRVDSILERLNPTTEKVMPYQESKHDQSSTTMACVAEKLHVDRQSLQGQSVIVQAAGSYDENSNSSGTNLPTATNPKEDDSGSMNSNEDSLDSTKSRRKRKPSKTIRVNKEEDIKPDIDKIALEVIPTEQQNHQERQVKSVPVMPPCDPAAIATILEDNKIPERRRSSDDLDSILPAKTRRKTSSESETIDDIAAMVQEGLKEKEKKNDLSTEIKKEDRPAEIKELKEEIDTEIPPKNEVFNEQSAPKIEEMVNDLSEQLHKPVTVSVIKSKENLEDSLCSPDEIKHESSSTDLTSSLNQPETLQESVEKKPTNTSFVDVENKLEEMFAGIVENHTDVSLPTTILEPPKEDTTLDLNDDSLLKLDDSVTSTSQDIIPNQNVSTIEDLKVPALEIKKDEKKSCIKKAEKTRTISGGDFEEDGAPSPKRKRFTKTKGSASSGKKISRSPAIPASKAAKKSTAVISNRTPVKTPTSDIKDVYAYDSGSNTSSSRSRGPFVQIRGHRDSPLSVSVVNTPLTGDEDGDRKPSKTKKYHDDSEYRHKVRSKGLHCSTLSTKYDAERKDTTWICAFCKRGPHSSEFTGPSIVSAVPAPGDLFGPYFITTQCPEFERRLDDPYDRQFKSRKISKALDETANIGKSASKKAKRKSESLADQLDSCLGITQTTADTYEVWAHEDCLVWSAGVYLIGPKIAGLEEAVWTCSNVSCAVCGYKGANVPCLRRGCLNSTHLCCARGTHWQLDDATFKAYCPTHGR</sequence>
<dbReference type="OrthoDB" id="10029243at2759"/>
<feature type="compositionally biased region" description="Polar residues" evidence="5">
    <location>
        <begin position="132"/>
        <end position="147"/>
    </location>
</feature>
<dbReference type="EMBL" id="JAACXV010014526">
    <property type="protein sequence ID" value="KAF7266622.1"/>
    <property type="molecule type" value="Genomic_DNA"/>
</dbReference>
<evidence type="ECO:0000313" key="7">
    <source>
        <dbReference type="EMBL" id="KAF7266622.1"/>
    </source>
</evidence>
<accession>A0A834I438</accession>
<feature type="compositionally biased region" description="Basic and acidic residues" evidence="5">
    <location>
        <begin position="735"/>
        <end position="750"/>
    </location>
</feature>
<feature type="compositionally biased region" description="Polar residues" evidence="5">
    <location>
        <begin position="720"/>
        <end position="729"/>
    </location>
</feature>
<dbReference type="GO" id="GO:0005634">
    <property type="term" value="C:nucleus"/>
    <property type="evidence" value="ECO:0007669"/>
    <property type="project" value="TreeGrafter"/>
</dbReference>
<dbReference type="InterPro" id="IPR052440">
    <property type="entry name" value="Trans_Reg/Chrom_Remod"/>
</dbReference>
<feature type="compositionally biased region" description="Low complexity" evidence="5">
    <location>
        <begin position="696"/>
        <end position="707"/>
    </location>
</feature>
<keyword evidence="2" id="KW-0479">Metal-binding</keyword>
<dbReference type="PROSITE" id="PS51805">
    <property type="entry name" value="EPHD"/>
    <property type="match status" value="1"/>
</dbReference>
<feature type="region of interest" description="Disordered" evidence="5">
    <location>
        <begin position="130"/>
        <end position="192"/>
    </location>
</feature>
<name>A0A834I438_RHYFE</name>
<dbReference type="PANTHER" id="PTHR14955">
    <property type="entry name" value="RETINOIC ACID INDUCED 1/TRANSCRIPTION FACTOR 20"/>
    <property type="match status" value="1"/>
</dbReference>
<evidence type="ECO:0000256" key="3">
    <source>
        <dbReference type="ARBA" id="ARBA00022771"/>
    </source>
</evidence>
<feature type="region of interest" description="Disordered" evidence="5">
    <location>
        <begin position="626"/>
        <end position="750"/>
    </location>
</feature>
<dbReference type="InterPro" id="IPR034732">
    <property type="entry name" value="EPHD"/>
</dbReference>
<feature type="compositionally biased region" description="Polar residues" evidence="5">
    <location>
        <begin position="677"/>
        <end position="686"/>
    </location>
</feature>
<feature type="compositionally biased region" description="Polar residues" evidence="5">
    <location>
        <begin position="273"/>
        <end position="288"/>
    </location>
</feature>
<evidence type="ECO:0000256" key="1">
    <source>
        <dbReference type="ARBA" id="ARBA00022553"/>
    </source>
</evidence>
<dbReference type="GO" id="GO:0006357">
    <property type="term" value="P:regulation of transcription by RNA polymerase II"/>
    <property type="evidence" value="ECO:0007669"/>
    <property type="project" value="TreeGrafter"/>
</dbReference>
<reference evidence="7" key="1">
    <citation type="submission" date="2020-08" db="EMBL/GenBank/DDBJ databases">
        <title>Genome sequencing and assembly of the red palm weevil Rhynchophorus ferrugineus.</title>
        <authorList>
            <person name="Dias G.B."/>
            <person name="Bergman C.M."/>
            <person name="Manee M."/>
        </authorList>
    </citation>
    <scope>NUCLEOTIDE SEQUENCE</scope>
    <source>
        <strain evidence="7">AA-2017</strain>
        <tissue evidence="7">Whole larva</tissue>
    </source>
</reference>